<dbReference type="GO" id="GO:0003700">
    <property type="term" value="F:DNA-binding transcription factor activity"/>
    <property type="evidence" value="ECO:0007669"/>
    <property type="project" value="InterPro"/>
</dbReference>
<name>A0A175R5S1_9HYPH</name>
<dbReference type="GO" id="GO:0043565">
    <property type="term" value="F:sequence-specific DNA binding"/>
    <property type="evidence" value="ECO:0007669"/>
    <property type="project" value="InterPro"/>
</dbReference>
<dbReference type="InterPro" id="IPR000524">
    <property type="entry name" value="Tscrpt_reg_HTH_GntR"/>
</dbReference>
<accession>A0A175R5S1</accession>
<dbReference type="InterPro" id="IPR036388">
    <property type="entry name" value="WH-like_DNA-bd_sf"/>
</dbReference>
<dbReference type="InterPro" id="IPR036390">
    <property type="entry name" value="WH_DNA-bd_sf"/>
</dbReference>
<dbReference type="PRINTS" id="PR00033">
    <property type="entry name" value="HTHASNC"/>
</dbReference>
<feature type="domain" description="HTH gntR-type" evidence="4">
    <location>
        <begin position="10"/>
        <end position="77"/>
    </location>
</feature>
<reference evidence="5 6" key="1">
    <citation type="journal article" date="2016" name="Front. Microbiol.">
        <title>Genomic Resource of Rice Seed Associated Bacteria.</title>
        <authorList>
            <person name="Midha S."/>
            <person name="Bansal K."/>
            <person name="Sharma S."/>
            <person name="Kumar N."/>
            <person name="Patil P.P."/>
            <person name="Chaudhry V."/>
            <person name="Patil P.B."/>
        </authorList>
    </citation>
    <scope>NUCLEOTIDE SEQUENCE [LARGE SCALE GENOMIC DNA]</scope>
    <source>
        <strain evidence="5 6">NS226</strain>
    </source>
</reference>
<evidence type="ECO:0000256" key="1">
    <source>
        <dbReference type="ARBA" id="ARBA00023015"/>
    </source>
</evidence>
<dbReference type="Proteomes" id="UP000078272">
    <property type="component" value="Unassembled WGS sequence"/>
</dbReference>
<sequence>MADEGAEPSLSQTVRALLALREAVLEGALQPGERISEPSMAKRIGLSRTPIRAALMRLEEEGLLDALPTGGYAVRAFTEGDILDAIEIRGVLEGTGARLAAERGASPELLTQARACLAEIDALMAEDRLPGDGFQDYVPLNARFHALLLDLAQSPTLARQMERATAIPFASPSAFVMAQSQLSEARTILTLAQEQHRAVIEAIEHREGARAESLMREHAKLAIRNLRLALENRRALGLVKGASLIRLRPPDS</sequence>
<dbReference type="PATRIC" id="fig|401562.3.peg.4509"/>
<evidence type="ECO:0000313" key="5">
    <source>
        <dbReference type="EMBL" id="KTQ85310.1"/>
    </source>
</evidence>
<dbReference type="Pfam" id="PF07729">
    <property type="entry name" value="FCD"/>
    <property type="match status" value="1"/>
</dbReference>
<dbReference type="Gene3D" id="1.10.10.10">
    <property type="entry name" value="Winged helix-like DNA-binding domain superfamily/Winged helix DNA-binding domain"/>
    <property type="match status" value="1"/>
</dbReference>
<evidence type="ECO:0000256" key="3">
    <source>
        <dbReference type="ARBA" id="ARBA00023163"/>
    </source>
</evidence>
<evidence type="ECO:0000259" key="4">
    <source>
        <dbReference type="PROSITE" id="PS50949"/>
    </source>
</evidence>
<dbReference type="Gene3D" id="1.20.120.530">
    <property type="entry name" value="GntR ligand-binding domain-like"/>
    <property type="match status" value="1"/>
</dbReference>
<dbReference type="SMART" id="SM00345">
    <property type="entry name" value="HTH_GNTR"/>
    <property type="match status" value="1"/>
</dbReference>
<dbReference type="SUPFAM" id="SSF48008">
    <property type="entry name" value="GntR ligand-binding domain-like"/>
    <property type="match status" value="1"/>
</dbReference>
<evidence type="ECO:0000256" key="2">
    <source>
        <dbReference type="ARBA" id="ARBA00023125"/>
    </source>
</evidence>
<keyword evidence="1" id="KW-0805">Transcription regulation</keyword>
<protein>
    <submittedName>
        <fullName evidence="5">GntR family transcriptional regulator</fullName>
    </submittedName>
</protein>
<dbReference type="InterPro" id="IPR008920">
    <property type="entry name" value="TF_FadR/GntR_C"/>
</dbReference>
<dbReference type="PRINTS" id="PR00035">
    <property type="entry name" value="HTHGNTR"/>
</dbReference>
<dbReference type="SUPFAM" id="SSF46785">
    <property type="entry name" value="Winged helix' DNA-binding domain"/>
    <property type="match status" value="1"/>
</dbReference>
<dbReference type="STRING" id="401562.NS365_07705"/>
<dbReference type="InterPro" id="IPR000485">
    <property type="entry name" value="AsnC-type_HTH_dom"/>
</dbReference>
<dbReference type="RefSeq" id="WP_058636534.1">
    <property type="nucleotide sequence ID" value="NZ_LDPZ01000062.1"/>
</dbReference>
<keyword evidence="2" id="KW-0238">DNA-binding</keyword>
<dbReference type="AlphaFoldDB" id="A0A175R5S1"/>
<proteinExistence type="predicted"/>
<dbReference type="PANTHER" id="PTHR43537">
    <property type="entry name" value="TRANSCRIPTIONAL REGULATOR, GNTR FAMILY"/>
    <property type="match status" value="1"/>
</dbReference>
<dbReference type="Pfam" id="PF00392">
    <property type="entry name" value="GntR"/>
    <property type="match status" value="1"/>
</dbReference>
<dbReference type="InterPro" id="IPR011711">
    <property type="entry name" value="GntR_C"/>
</dbReference>
<evidence type="ECO:0000313" key="6">
    <source>
        <dbReference type="Proteomes" id="UP000078272"/>
    </source>
</evidence>
<dbReference type="OrthoDB" id="9789310at2"/>
<dbReference type="PROSITE" id="PS50949">
    <property type="entry name" value="HTH_GNTR"/>
    <property type="match status" value="1"/>
</dbReference>
<keyword evidence="3" id="KW-0804">Transcription</keyword>
<dbReference type="PANTHER" id="PTHR43537:SF49">
    <property type="entry name" value="TRANSCRIPTIONAL REGULATORY PROTEIN"/>
    <property type="match status" value="1"/>
</dbReference>
<dbReference type="EMBL" id="LDPZ01000062">
    <property type="protein sequence ID" value="KTQ85310.1"/>
    <property type="molecule type" value="Genomic_DNA"/>
</dbReference>
<dbReference type="SMART" id="SM00895">
    <property type="entry name" value="FCD"/>
    <property type="match status" value="1"/>
</dbReference>
<organism evidence="5 6">
    <name type="scientific">Aureimonas ureilytica</name>
    <dbReference type="NCBI Taxonomy" id="401562"/>
    <lineage>
        <taxon>Bacteria</taxon>
        <taxon>Pseudomonadati</taxon>
        <taxon>Pseudomonadota</taxon>
        <taxon>Alphaproteobacteria</taxon>
        <taxon>Hyphomicrobiales</taxon>
        <taxon>Aurantimonadaceae</taxon>
        <taxon>Aureimonas</taxon>
    </lineage>
</organism>
<comment type="caution">
    <text evidence="5">The sequence shown here is derived from an EMBL/GenBank/DDBJ whole genome shotgun (WGS) entry which is preliminary data.</text>
</comment>
<gene>
    <name evidence="5" type="ORF">NS226_20395</name>
</gene>